<organism evidence="9 10">
    <name type="scientific">Podospora australis</name>
    <dbReference type="NCBI Taxonomy" id="1536484"/>
    <lineage>
        <taxon>Eukaryota</taxon>
        <taxon>Fungi</taxon>
        <taxon>Dikarya</taxon>
        <taxon>Ascomycota</taxon>
        <taxon>Pezizomycotina</taxon>
        <taxon>Sordariomycetes</taxon>
        <taxon>Sordariomycetidae</taxon>
        <taxon>Sordariales</taxon>
        <taxon>Podosporaceae</taxon>
        <taxon>Podospora</taxon>
    </lineage>
</organism>
<dbReference type="GO" id="GO:0004497">
    <property type="term" value="F:monooxygenase activity"/>
    <property type="evidence" value="ECO:0007669"/>
    <property type="project" value="UniProtKB-KW"/>
</dbReference>
<dbReference type="GO" id="GO:0020037">
    <property type="term" value="F:heme binding"/>
    <property type="evidence" value="ECO:0007669"/>
    <property type="project" value="InterPro"/>
</dbReference>
<keyword evidence="4 6" id="KW-0479">Metal-binding</keyword>
<evidence type="ECO:0000313" key="9">
    <source>
        <dbReference type="EMBL" id="KAK4183174.1"/>
    </source>
</evidence>
<reference evidence="9" key="2">
    <citation type="submission" date="2023-05" db="EMBL/GenBank/DDBJ databases">
        <authorList>
            <consortium name="Lawrence Berkeley National Laboratory"/>
            <person name="Steindorff A."/>
            <person name="Hensen N."/>
            <person name="Bonometti L."/>
            <person name="Westerberg I."/>
            <person name="Brannstrom I.O."/>
            <person name="Guillou S."/>
            <person name="Cros-Aarteil S."/>
            <person name="Calhoun S."/>
            <person name="Haridas S."/>
            <person name="Kuo A."/>
            <person name="Mondo S."/>
            <person name="Pangilinan J."/>
            <person name="Riley R."/>
            <person name="Labutti K."/>
            <person name="Andreopoulos B."/>
            <person name="Lipzen A."/>
            <person name="Chen C."/>
            <person name="Yanf M."/>
            <person name="Daum C."/>
            <person name="Ng V."/>
            <person name="Clum A."/>
            <person name="Ohm R."/>
            <person name="Martin F."/>
            <person name="Silar P."/>
            <person name="Natvig D."/>
            <person name="Lalanne C."/>
            <person name="Gautier V."/>
            <person name="Ament-Velasquez S.L."/>
            <person name="Kruys A."/>
            <person name="Hutchinson M.I."/>
            <person name="Powell A.J."/>
            <person name="Barry K."/>
            <person name="Miller A.N."/>
            <person name="Grigoriev I.V."/>
            <person name="Debuchy R."/>
            <person name="Gladieux P."/>
            <person name="Thoren M.H."/>
            <person name="Johannesson H."/>
        </authorList>
    </citation>
    <scope>NUCLEOTIDE SEQUENCE</scope>
    <source>
        <strain evidence="9">PSN309</strain>
    </source>
</reference>
<dbReference type="Gene3D" id="1.10.630.10">
    <property type="entry name" value="Cytochrome P450"/>
    <property type="match status" value="1"/>
</dbReference>
<dbReference type="InterPro" id="IPR002401">
    <property type="entry name" value="Cyt_P450_E_grp-I"/>
</dbReference>
<keyword evidence="7" id="KW-0503">Monooxygenase</keyword>
<feature type="transmembrane region" description="Helical" evidence="8">
    <location>
        <begin position="6"/>
        <end position="24"/>
    </location>
</feature>
<keyword evidence="8" id="KW-1133">Transmembrane helix</keyword>
<evidence type="ECO:0000256" key="4">
    <source>
        <dbReference type="ARBA" id="ARBA00022723"/>
    </source>
</evidence>
<comment type="similarity">
    <text evidence="2 7">Belongs to the cytochrome P450 family.</text>
</comment>
<evidence type="ECO:0000313" key="10">
    <source>
        <dbReference type="Proteomes" id="UP001302126"/>
    </source>
</evidence>
<dbReference type="Proteomes" id="UP001302126">
    <property type="component" value="Unassembled WGS sequence"/>
</dbReference>
<keyword evidence="8" id="KW-0812">Transmembrane</keyword>
<proteinExistence type="inferred from homology"/>
<dbReference type="PRINTS" id="PR00385">
    <property type="entry name" value="P450"/>
</dbReference>
<dbReference type="PRINTS" id="PR00463">
    <property type="entry name" value="EP450I"/>
</dbReference>
<dbReference type="InterPro" id="IPR036396">
    <property type="entry name" value="Cyt_P450_sf"/>
</dbReference>
<dbReference type="EMBL" id="MU864570">
    <property type="protein sequence ID" value="KAK4183174.1"/>
    <property type="molecule type" value="Genomic_DNA"/>
</dbReference>
<name>A0AAN7AE35_9PEZI</name>
<comment type="caution">
    <text evidence="9">The sequence shown here is derived from an EMBL/GenBank/DDBJ whole genome shotgun (WGS) entry which is preliminary data.</text>
</comment>
<evidence type="ECO:0000256" key="5">
    <source>
        <dbReference type="ARBA" id="ARBA00023004"/>
    </source>
</evidence>
<dbReference type="InterPro" id="IPR050121">
    <property type="entry name" value="Cytochrome_P450_monoxygenase"/>
</dbReference>
<keyword evidence="5 6" id="KW-0408">Iron</keyword>
<feature type="binding site" description="axial binding residue" evidence="6">
    <location>
        <position position="427"/>
    </location>
    <ligand>
        <name>heme</name>
        <dbReference type="ChEBI" id="CHEBI:30413"/>
    </ligand>
    <ligandPart>
        <name>Fe</name>
        <dbReference type="ChEBI" id="CHEBI:18248"/>
    </ligandPart>
</feature>
<reference evidence="9" key="1">
    <citation type="journal article" date="2023" name="Mol. Phylogenet. Evol.">
        <title>Genome-scale phylogeny and comparative genomics of the fungal order Sordariales.</title>
        <authorList>
            <person name="Hensen N."/>
            <person name="Bonometti L."/>
            <person name="Westerberg I."/>
            <person name="Brannstrom I.O."/>
            <person name="Guillou S."/>
            <person name="Cros-Aarteil S."/>
            <person name="Calhoun S."/>
            <person name="Haridas S."/>
            <person name="Kuo A."/>
            <person name="Mondo S."/>
            <person name="Pangilinan J."/>
            <person name="Riley R."/>
            <person name="LaButti K."/>
            <person name="Andreopoulos B."/>
            <person name="Lipzen A."/>
            <person name="Chen C."/>
            <person name="Yan M."/>
            <person name="Daum C."/>
            <person name="Ng V."/>
            <person name="Clum A."/>
            <person name="Steindorff A."/>
            <person name="Ohm R.A."/>
            <person name="Martin F."/>
            <person name="Silar P."/>
            <person name="Natvig D.O."/>
            <person name="Lalanne C."/>
            <person name="Gautier V."/>
            <person name="Ament-Velasquez S.L."/>
            <person name="Kruys A."/>
            <person name="Hutchinson M.I."/>
            <person name="Powell A.J."/>
            <person name="Barry K."/>
            <person name="Miller A.N."/>
            <person name="Grigoriev I.V."/>
            <person name="Debuchy R."/>
            <person name="Gladieux P."/>
            <person name="Hiltunen Thoren M."/>
            <person name="Johannesson H."/>
        </authorList>
    </citation>
    <scope>NUCLEOTIDE SEQUENCE</scope>
    <source>
        <strain evidence="9">PSN309</strain>
    </source>
</reference>
<evidence type="ECO:0000256" key="6">
    <source>
        <dbReference type="PIRSR" id="PIRSR602401-1"/>
    </source>
</evidence>
<dbReference type="SUPFAM" id="SSF48264">
    <property type="entry name" value="Cytochrome P450"/>
    <property type="match status" value="1"/>
</dbReference>
<dbReference type="GO" id="GO:0016705">
    <property type="term" value="F:oxidoreductase activity, acting on paired donors, with incorporation or reduction of molecular oxygen"/>
    <property type="evidence" value="ECO:0007669"/>
    <property type="project" value="InterPro"/>
</dbReference>
<keyword evidence="8" id="KW-0472">Membrane</keyword>
<dbReference type="Pfam" id="PF00067">
    <property type="entry name" value="p450"/>
    <property type="match status" value="1"/>
</dbReference>
<dbReference type="PROSITE" id="PS00086">
    <property type="entry name" value="CYTOCHROME_P450"/>
    <property type="match status" value="1"/>
</dbReference>
<evidence type="ECO:0000256" key="3">
    <source>
        <dbReference type="ARBA" id="ARBA00022617"/>
    </source>
</evidence>
<keyword evidence="3 6" id="KW-0349">Heme</keyword>
<evidence type="ECO:0000256" key="1">
    <source>
        <dbReference type="ARBA" id="ARBA00001971"/>
    </source>
</evidence>
<dbReference type="AlphaFoldDB" id="A0AAN7AE35"/>
<accession>A0AAN7AE35</accession>
<evidence type="ECO:0000256" key="2">
    <source>
        <dbReference type="ARBA" id="ARBA00010617"/>
    </source>
</evidence>
<evidence type="ECO:0000256" key="7">
    <source>
        <dbReference type="RuleBase" id="RU000461"/>
    </source>
</evidence>
<dbReference type="PANTHER" id="PTHR24305:SF232">
    <property type="entry name" value="P450, PUTATIVE (EUROFUNG)-RELATED"/>
    <property type="match status" value="1"/>
</dbReference>
<gene>
    <name evidence="9" type="ORF">QBC35DRAFT_518387</name>
</gene>
<comment type="cofactor">
    <cofactor evidence="1 6">
        <name>heme</name>
        <dbReference type="ChEBI" id="CHEBI:30413"/>
    </cofactor>
</comment>
<keyword evidence="10" id="KW-1185">Reference proteome</keyword>
<dbReference type="InterPro" id="IPR001128">
    <property type="entry name" value="Cyt_P450"/>
</dbReference>
<evidence type="ECO:0000256" key="8">
    <source>
        <dbReference type="SAM" id="Phobius"/>
    </source>
</evidence>
<dbReference type="GO" id="GO:0005506">
    <property type="term" value="F:iron ion binding"/>
    <property type="evidence" value="ECO:0007669"/>
    <property type="project" value="InterPro"/>
</dbReference>
<keyword evidence="7" id="KW-0560">Oxidoreductase</keyword>
<dbReference type="InterPro" id="IPR017972">
    <property type="entry name" value="Cyt_P450_CS"/>
</dbReference>
<sequence length="491" mass="54272">MSVLSFVTHVTLLLVTALVWRVIYNVKFHPLARFPGPWYCAVSSLPMALISLYRREPQWLLSIAKKYGRGDTPIRIAPTVLLFSKPSAIREIYGTPSLNVKSGVYDSGMLGPPSFFTILDGNEHRALRKALGGPQWSFGTLKNVWEERIDKLIRLFNAKMTERADRGEPVILCDKGFVENSRDERGILQSFRRGIVFFGFAGRWRGFRTTILQSPLAPYFLSKPNASSGSGFIIHQADQLVTDRENRIENEITARTSQIFFNSKPLNDIQKRGHVTILIQAGADTTGSAMGSTLRYLLANPGCLAKARTEVDAADAKGLLSTPVQYEETRQHLPYIAACIKEGGLRLNPPAPNLLPRVVGPGGATICGVYVPEGTDVATNAVVVQTDPELFGPDPEAFRPERWLESKKKTAEVEAGLFVFGSGPRVCIGKDVAILELYKLIPEIIRRFDMTLLNAGEWVVAGGVAYYVNHSMYPSPAGLPGISNQMLKERH</sequence>
<protein>
    <submittedName>
        <fullName evidence="9">Pisatin demethylase</fullName>
    </submittedName>
</protein>
<dbReference type="PANTHER" id="PTHR24305">
    <property type="entry name" value="CYTOCHROME P450"/>
    <property type="match status" value="1"/>
</dbReference>